<dbReference type="AlphaFoldDB" id="A0A2M4BBH7"/>
<evidence type="ECO:0000256" key="5">
    <source>
        <dbReference type="ARBA" id="ARBA00023163"/>
    </source>
</evidence>
<evidence type="ECO:0000259" key="10">
    <source>
        <dbReference type="SMART" id="SM01368"/>
    </source>
</evidence>
<keyword evidence="4" id="KW-0805">Transcription regulation</keyword>
<feature type="domain" description="Retinoblastoma-associated protein N-terminal" evidence="9">
    <location>
        <begin position="68"/>
        <end position="212"/>
    </location>
</feature>
<keyword evidence="7" id="KW-0131">Cell cycle</keyword>
<protein>
    <submittedName>
        <fullName evidence="11">Putative rb retinoblastoma tumor suppressor-related protein</fullName>
    </submittedName>
</protein>
<feature type="compositionally biased region" description="Low complexity" evidence="8">
    <location>
        <begin position="632"/>
        <end position="654"/>
    </location>
</feature>
<dbReference type="GO" id="GO:2000134">
    <property type="term" value="P:negative regulation of G1/S transition of mitotic cell cycle"/>
    <property type="evidence" value="ECO:0007669"/>
    <property type="project" value="TreeGrafter"/>
</dbReference>
<feature type="region of interest" description="Disordered" evidence="8">
    <location>
        <begin position="616"/>
        <end position="660"/>
    </location>
</feature>
<evidence type="ECO:0000256" key="7">
    <source>
        <dbReference type="ARBA" id="ARBA00023306"/>
    </source>
</evidence>
<keyword evidence="3" id="KW-0678">Repressor</keyword>
<feature type="region of interest" description="Disordered" evidence="8">
    <location>
        <begin position="880"/>
        <end position="907"/>
    </location>
</feature>
<proteinExistence type="inferred from homology"/>
<organism evidence="11">
    <name type="scientific">Anopheles marajoara</name>
    <dbReference type="NCBI Taxonomy" id="58244"/>
    <lineage>
        <taxon>Eukaryota</taxon>
        <taxon>Metazoa</taxon>
        <taxon>Ecdysozoa</taxon>
        <taxon>Arthropoda</taxon>
        <taxon>Hexapoda</taxon>
        <taxon>Insecta</taxon>
        <taxon>Pterygota</taxon>
        <taxon>Neoptera</taxon>
        <taxon>Endopterygota</taxon>
        <taxon>Diptera</taxon>
        <taxon>Nematocera</taxon>
        <taxon>Culicoidea</taxon>
        <taxon>Culicidae</taxon>
        <taxon>Anophelinae</taxon>
        <taxon>Anopheles</taxon>
    </lineage>
</organism>
<keyword evidence="5" id="KW-0804">Transcription</keyword>
<reference evidence="11" key="1">
    <citation type="submission" date="2018-01" db="EMBL/GenBank/DDBJ databases">
        <title>An insight into the sialome of Amazonian anophelines.</title>
        <authorList>
            <person name="Ribeiro J.M."/>
            <person name="Scarpassa V."/>
            <person name="Calvo E."/>
        </authorList>
    </citation>
    <scope>NUCLEOTIDE SEQUENCE</scope>
    <source>
        <tissue evidence="11">Salivary glands</tissue>
    </source>
</reference>
<keyword evidence="6" id="KW-0539">Nucleus</keyword>
<dbReference type="GO" id="GO:0005667">
    <property type="term" value="C:transcription regulator complex"/>
    <property type="evidence" value="ECO:0007669"/>
    <property type="project" value="TreeGrafter"/>
</dbReference>
<dbReference type="PANTHER" id="PTHR13742:SF17">
    <property type="entry name" value="RE32990P-RELATED"/>
    <property type="match status" value="1"/>
</dbReference>
<feature type="domain" description="Retinoblastoma-associated protein A-box" evidence="10">
    <location>
        <begin position="405"/>
        <end position="592"/>
    </location>
</feature>
<dbReference type="Pfam" id="PF11934">
    <property type="entry name" value="DUF3452"/>
    <property type="match status" value="1"/>
</dbReference>
<dbReference type="InterPro" id="IPR002719">
    <property type="entry name" value="RB_B"/>
</dbReference>
<dbReference type="GO" id="GO:0000977">
    <property type="term" value="F:RNA polymerase II transcription regulatory region sequence-specific DNA binding"/>
    <property type="evidence" value="ECO:0007669"/>
    <property type="project" value="TreeGrafter"/>
</dbReference>
<evidence type="ECO:0000256" key="3">
    <source>
        <dbReference type="ARBA" id="ARBA00022491"/>
    </source>
</evidence>
<feature type="compositionally biased region" description="Basic and acidic residues" evidence="8">
    <location>
        <begin position="1049"/>
        <end position="1059"/>
    </location>
</feature>
<evidence type="ECO:0000256" key="2">
    <source>
        <dbReference type="ARBA" id="ARBA00009475"/>
    </source>
</evidence>
<evidence type="ECO:0000256" key="8">
    <source>
        <dbReference type="SAM" id="MobiDB-lite"/>
    </source>
</evidence>
<evidence type="ECO:0000256" key="4">
    <source>
        <dbReference type="ARBA" id="ARBA00023015"/>
    </source>
</evidence>
<evidence type="ECO:0000256" key="1">
    <source>
        <dbReference type="ARBA" id="ARBA00004123"/>
    </source>
</evidence>
<name>A0A2M4BBH7_9DIPT</name>
<feature type="region of interest" description="Disordered" evidence="8">
    <location>
        <begin position="672"/>
        <end position="717"/>
    </location>
</feature>
<dbReference type="InterPro" id="IPR024599">
    <property type="entry name" value="RB_N"/>
</dbReference>
<dbReference type="GO" id="GO:0000785">
    <property type="term" value="C:chromatin"/>
    <property type="evidence" value="ECO:0007669"/>
    <property type="project" value="TreeGrafter"/>
</dbReference>
<dbReference type="Pfam" id="PF01857">
    <property type="entry name" value="RB_B"/>
    <property type="match status" value="1"/>
</dbReference>
<dbReference type="Pfam" id="PF01858">
    <property type="entry name" value="RB_A"/>
    <property type="match status" value="1"/>
</dbReference>
<dbReference type="Gene3D" id="1.10.472.10">
    <property type="entry name" value="Cyclin-like"/>
    <property type="match status" value="2"/>
</dbReference>
<dbReference type="GO" id="GO:0005634">
    <property type="term" value="C:nucleus"/>
    <property type="evidence" value="ECO:0007669"/>
    <property type="project" value="UniProtKB-SubCell"/>
</dbReference>
<dbReference type="PANTHER" id="PTHR13742">
    <property type="entry name" value="RETINOBLASTOMA-ASSOCIATED PROTEIN RB -RELATED"/>
    <property type="match status" value="1"/>
</dbReference>
<feature type="region of interest" description="Disordered" evidence="8">
    <location>
        <begin position="1029"/>
        <end position="1059"/>
    </location>
</feature>
<comment type="similarity">
    <text evidence="2">Belongs to the retinoblastoma protein (RB) family.</text>
</comment>
<evidence type="ECO:0000256" key="6">
    <source>
        <dbReference type="ARBA" id="ARBA00023242"/>
    </source>
</evidence>
<dbReference type="InterPro" id="IPR028309">
    <property type="entry name" value="RB_fam"/>
</dbReference>
<dbReference type="GO" id="GO:0030154">
    <property type="term" value="P:cell differentiation"/>
    <property type="evidence" value="ECO:0007669"/>
    <property type="project" value="TreeGrafter"/>
</dbReference>
<evidence type="ECO:0000259" key="9">
    <source>
        <dbReference type="SMART" id="SM01367"/>
    </source>
</evidence>
<dbReference type="EMBL" id="GGFJ01001242">
    <property type="protein sequence ID" value="MBW50383.1"/>
    <property type="molecule type" value="Transcribed_RNA"/>
</dbReference>
<feature type="compositionally biased region" description="Polar residues" evidence="8">
    <location>
        <begin position="731"/>
        <end position="753"/>
    </location>
</feature>
<comment type="subcellular location">
    <subcellularLocation>
        <location evidence="1">Nucleus</location>
    </subcellularLocation>
</comment>
<dbReference type="InterPro" id="IPR036915">
    <property type="entry name" value="Cyclin-like_sf"/>
</dbReference>
<dbReference type="SUPFAM" id="SSF47954">
    <property type="entry name" value="Cyclin-like"/>
    <property type="match status" value="2"/>
</dbReference>
<dbReference type="SMART" id="SM01368">
    <property type="entry name" value="RB_A"/>
    <property type="match status" value="1"/>
</dbReference>
<evidence type="ECO:0000313" key="11">
    <source>
        <dbReference type="EMBL" id="MBW50383.1"/>
    </source>
</evidence>
<dbReference type="SMART" id="SM01367">
    <property type="entry name" value="DUF3452"/>
    <property type="match status" value="1"/>
</dbReference>
<feature type="region of interest" description="Disordered" evidence="8">
    <location>
        <begin position="731"/>
        <end position="762"/>
    </location>
</feature>
<sequence length="1059" mass="118120">MTTTAEEGANSSIALRETHRKICRALNIDANTEDRSWETFEQTRAQYDLTGDPLHWMCCSLYVAGLQEIRPTVGHPDRYFQGNGVHITNLLKQCGINIQEFFIKINDWSSITSLPARLMSQIDNLQHEFTVAIGAYTAFNEDFPRIFNDAAITPEEPKRNKKAKPNPCSYNRLREFSWVLFLCVKEQHQEQRRDRTTVMNLAVCVMDLIYRNVVAEERLELLNPNMLIPVSGADGGTATAADGGTAALLEASRQNNIVAMLCSEYPTCSDSVAETNRTIFLPTLGSMFDTKDLRGTRKPIDNGGGDGEEDEEQFLNLLTVGNFDENLKSLNRRYERYILQRGMLDERIALNTRMTSSNLRQRWCVTNHPRTPLSVKSHLTGRTMSLAPGVTEYPTSGSNALVLRGTLNQLMKKIQGHKPGQPRDSFVNLLKSCAPNPLAMVLERVDRMRARFVGRLTQEGWNARTAEARFDNIEALYYQLVENIIPWEWRKRTNLTPSKVIFDMCANDLFNETAIVCAAEIIIRLRQEQYSFPWILGVFDMQPLDFYRIIEVTVVANSEILTTDIVNHLRRVEEQVVDSLCWTRSSVLWEKMEQENYQIPQNKDVEQSAQIAGVTPLKGDWIPNTPNSAIRDGSSATAGPSADSGPSGSATSTGRQVPHPESAKKKLFFDAPATPTKSSAGGNAAGGASSTTISSSGSVAQESATKAPERASTASSSLASPFKAVALDGQQTANGGHSANGGSDSTAPGQSMECSPVRGPNGASGSHSSRLLNFFFRKVYVVAYARLKDLCQSLGLDSTIIQTLIWTIFEYAITHNAKELMRDRHLDQLLMCSIFVTIRIKKLQNTFKDIMSCYQKQPQSSSSIYRSVFIRDKPAPLESAAGDDATNGGAQGDGNGSEEQHQQQQERVPISAMAGTSVEYNRQEFGDIIKFYNDIYVKIVHPFAIKYYNADMQSLFLSPTPRAQPRNIHKSPRQIRANINLYVSTTDKTNSLLDSPNAHTYTFHQSPAKDLELLNQRVRGSGDTCVRRLTEPSAFSDHPVPKVRRLSKIHQDRQQHDKD</sequence>
<feature type="compositionally biased region" description="Low complexity" evidence="8">
    <location>
        <begin position="678"/>
        <end position="700"/>
    </location>
</feature>
<dbReference type="GO" id="GO:0006357">
    <property type="term" value="P:regulation of transcription by RNA polymerase II"/>
    <property type="evidence" value="ECO:0007669"/>
    <property type="project" value="InterPro"/>
</dbReference>
<dbReference type="Gene3D" id="1.10.472.140">
    <property type="match status" value="1"/>
</dbReference>
<dbReference type="InterPro" id="IPR002720">
    <property type="entry name" value="RB_A"/>
</dbReference>
<accession>A0A2M4BBH7</accession>